<evidence type="ECO:0000256" key="8">
    <source>
        <dbReference type="SAM" id="Phobius"/>
    </source>
</evidence>
<reference evidence="10" key="1">
    <citation type="submission" date="2019-03" db="EMBL/GenBank/DDBJ databases">
        <title>Long read genome sequence of the mycoparasitic Pythium oligandrum ATCC 38472 isolated from sugarbeet rhizosphere.</title>
        <authorList>
            <person name="Gaulin E."/>
        </authorList>
    </citation>
    <scope>NUCLEOTIDE SEQUENCE</scope>
    <source>
        <strain evidence="10">ATCC 38472_TT</strain>
    </source>
</reference>
<dbReference type="PANTHER" id="PTHR31485:SF7">
    <property type="entry name" value="PEPTIDYL SERINE ALPHA-GALACTOSYLTRANSFERASE"/>
    <property type="match status" value="1"/>
</dbReference>
<sequence>MLPRRQQSATRGRLPHAQSTFTVRRAILLALALVFVLAVYLNFQFLTNARLESSSSSHSSPLKPKTKSDYMHQSKQQNGKKTSAQQKALSEQLAYESRAVQHIVFTSGCADADFVHSEVLAHSARASGFAKRISHLVYGCSVPVIEDWIRRKNPKNDVETMGFPAITSETTMFGEGQLNTTIHPLVVHQWFKQELNRNVLKDDDFVMIVESDAVFTKNVDIWNLFREVDDIQDPRWFGQDAAWYWPKRSPIPQEQIERAVPAKSKALHVTEWREFAATGPYVVEVALLREVLPTVVDIWDKLDVTKRYMAFPLAGAHHAVPIGISGVLSVHNYPSRYENWDFVDDIKHNPCNESAGKDVELESYPITIRPQNFTLPQWIDGNEWNFFNQQIPPQFLQCDAWLMREPSGFLWYLASHTNGYERVPTILRRRHLMSVCMAVHAYNRAAVAYKQQKCEFGYNENKKIPMEFEKPTWGAAVAHDKETVMDVQTPVRYGEYKTKSVAKHLATALPGHLESDGMHFVFVTACDAAAHWQSDVLASSFQHVKQRGALTRIVTGCSPSELREVVERSSIAYPFLHVFATKNYATQTSGDAYAALNRPFGVRDWLRGANPPVNEDLVVLLDADFVFLRSIAVNANYRVTRAKDVDSQNHKEHSEVILGLRQYKRFFVYEGSRSLNTITDTVKQGQAIGQLRATQYKSVGFDAASGPNTQLCPECQRVTGEDALEYYAVGAPYVLTRTDLGTLVDDYVSLSVKRRGLDQQLALAEPIGLSLAASKHNVQFTAFANLAVFGQDSDEYWGFVDLVKQNPCSKSPVPSVIGESPLFLQGSGLYRATDKHGVEWMYSHGLMPDNLFTCDAWLLATPPPSLWTAAKKAEDMKKLRDVYGLCTSIKVMNQAIVAQRERLCPNGFNQNRKLRLVSPRPVADLHVGAVHERWEIAAKEIVREDKK</sequence>
<comment type="caution">
    <text evidence="10">The sequence shown here is derived from an EMBL/GenBank/DDBJ whole genome shotgun (WGS) entry which is preliminary data.</text>
</comment>
<dbReference type="InterPro" id="IPR056508">
    <property type="entry name" value="HPAT-like"/>
</dbReference>
<evidence type="ECO:0000313" key="11">
    <source>
        <dbReference type="Proteomes" id="UP000794436"/>
    </source>
</evidence>
<dbReference type="PANTHER" id="PTHR31485">
    <property type="entry name" value="PEPTIDYL SERINE ALPHA-GALACTOSYLTRANSFERASE"/>
    <property type="match status" value="1"/>
</dbReference>
<feature type="compositionally biased region" description="Polar residues" evidence="7">
    <location>
        <begin position="73"/>
        <end position="88"/>
    </location>
</feature>
<evidence type="ECO:0000256" key="4">
    <source>
        <dbReference type="ARBA" id="ARBA00022692"/>
    </source>
</evidence>
<dbReference type="Pfam" id="PF23452">
    <property type="entry name" value="HPAT"/>
    <property type="match status" value="1"/>
</dbReference>
<dbReference type="OrthoDB" id="2015991at2759"/>
<dbReference type="EMBL" id="SPLM01000041">
    <property type="protein sequence ID" value="TMW64165.1"/>
    <property type="molecule type" value="Genomic_DNA"/>
</dbReference>
<feature type="transmembrane region" description="Helical" evidence="8">
    <location>
        <begin position="21"/>
        <end position="43"/>
    </location>
</feature>
<accession>A0A8K1CJ37</accession>
<gene>
    <name evidence="10" type="ORF">Poli38472_014282</name>
</gene>
<keyword evidence="5 8" id="KW-1133">Transmembrane helix</keyword>
<dbReference type="GO" id="GO:0016757">
    <property type="term" value="F:glycosyltransferase activity"/>
    <property type="evidence" value="ECO:0007669"/>
    <property type="project" value="UniProtKB-KW"/>
</dbReference>
<comment type="subcellular location">
    <subcellularLocation>
        <location evidence="1">Membrane</location>
        <topology evidence="1">Single-pass membrane protein</topology>
    </subcellularLocation>
</comment>
<evidence type="ECO:0000256" key="7">
    <source>
        <dbReference type="SAM" id="MobiDB-lite"/>
    </source>
</evidence>
<evidence type="ECO:0000256" key="3">
    <source>
        <dbReference type="ARBA" id="ARBA00022679"/>
    </source>
</evidence>
<keyword evidence="2" id="KW-0328">Glycosyltransferase</keyword>
<evidence type="ECO:0000256" key="1">
    <source>
        <dbReference type="ARBA" id="ARBA00004167"/>
    </source>
</evidence>
<keyword evidence="3" id="KW-0808">Transferase</keyword>
<feature type="domain" description="Hydroxyproline O-arabinosyltransferase-like" evidence="9">
    <location>
        <begin position="521"/>
        <end position="636"/>
    </location>
</feature>
<protein>
    <recommendedName>
        <fullName evidence="9">Hydroxyproline O-arabinosyltransferase-like domain-containing protein</fullName>
    </recommendedName>
</protein>
<evidence type="ECO:0000259" key="9">
    <source>
        <dbReference type="Pfam" id="PF23452"/>
    </source>
</evidence>
<proteinExistence type="predicted"/>
<evidence type="ECO:0000256" key="5">
    <source>
        <dbReference type="ARBA" id="ARBA00022989"/>
    </source>
</evidence>
<keyword evidence="11" id="KW-1185">Reference proteome</keyword>
<dbReference type="GO" id="GO:0016020">
    <property type="term" value="C:membrane"/>
    <property type="evidence" value="ECO:0007669"/>
    <property type="project" value="UniProtKB-SubCell"/>
</dbReference>
<evidence type="ECO:0000256" key="2">
    <source>
        <dbReference type="ARBA" id="ARBA00022676"/>
    </source>
</evidence>
<dbReference type="Proteomes" id="UP000794436">
    <property type="component" value="Unassembled WGS sequence"/>
</dbReference>
<evidence type="ECO:0000256" key="6">
    <source>
        <dbReference type="ARBA" id="ARBA00023136"/>
    </source>
</evidence>
<organism evidence="10 11">
    <name type="scientific">Pythium oligandrum</name>
    <name type="common">Mycoparasitic fungus</name>
    <dbReference type="NCBI Taxonomy" id="41045"/>
    <lineage>
        <taxon>Eukaryota</taxon>
        <taxon>Sar</taxon>
        <taxon>Stramenopiles</taxon>
        <taxon>Oomycota</taxon>
        <taxon>Peronosporomycetes</taxon>
        <taxon>Pythiales</taxon>
        <taxon>Pythiaceae</taxon>
        <taxon>Pythium</taxon>
    </lineage>
</organism>
<feature type="region of interest" description="Disordered" evidence="7">
    <location>
        <begin position="53"/>
        <end position="88"/>
    </location>
</feature>
<dbReference type="InterPro" id="IPR044845">
    <property type="entry name" value="HPAT/SRGT1-like"/>
</dbReference>
<name>A0A8K1CJ37_PYTOL</name>
<dbReference type="AlphaFoldDB" id="A0A8K1CJ37"/>
<keyword evidence="4 8" id="KW-0812">Transmembrane</keyword>
<evidence type="ECO:0000313" key="10">
    <source>
        <dbReference type="EMBL" id="TMW64165.1"/>
    </source>
</evidence>
<keyword evidence="6 8" id="KW-0472">Membrane</keyword>